<organism evidence="1 2">
    <name type="scientific">Neophaeococcomyces mojaviensis</name>
    <dbReference type="NCBI Taxonomy" id="3383035"/>
    <lineage>
        <taxon>Eukaryota</taxon>
        <taxon>Fungi</taxon>
        <taxon>Dikarya</taxon>
        <taxon>Ascomycota</taxon>
        <taxon>Pezizomycotina</taxon>
        <taxon>Eurotiomycetes</taxon>
        <taxon>Chaetothyriomycetidae</taxon>
        <taxon>Chaetothyriales</taxon>
        <taxon>Chaetothyriales incertae sedis</taxon>
        <taxon>Neophaeococcomyces</taxon>
    </lineage>
</organism>
<protein>
    <submittedName>
        <fullName evidence="1">Uncharacterized protein</fullName>
    </submittedName>
</protein>
<keyword evidence="2" id="KW-1185">Reference proteome</keyword>
<dbReference type="EMBL" id="JAPDRQ010000106">
    <property type="protein sequence ID" value="KAJ9655030.1"/>
    <property type="molecule type" value="Genomic_DNA"/>
</dbReference>
<comment type="caution">
    <text evidence="1">The sequence shown here is derived from an EMBL/GenBank/DDBJ whole genome shotgun (WGS) entry which is preliminary data.</text>
</comment>
<reference evidence="1" key="1">
    <citation type="submission" date="2022-10" db="EMBL/GenBank/DDBJ databases">
        <title>Culturing micro-colonial fungi from biological soil crusts in the Mojave desert and describing Neophaeococcomyces mojavensis, and introducing the new genera and species Taxawa tesnikishii.</title>
        <authorList>
            <person name="Kurbessoian T."/>
            <person name="Stajich J.E."/>
        </authorList>
    </citation>
    <scope>NUCLEOTIDE SEQUENCE</scope>
    <source>
        <strain evidence="1">JES_112</strain>
    </source>
</reference>
<proteinExistence type="predicted"/>
<evidence type="ECO:0000313" key="1">
    <source>
        <dbReference type="EMBL" id="KAJ9655030.1"/>
    </source>
</evidence>
<sequence length="2904" mass="323989">MGVMLGIIGVAALSGLIYVIYSISWRLVKRYKSRVKKDVISSPASKFLQSAVAQLSPLPKPKPLKSTTFSIYLGNVDPSNRDILNRTELTILDPFRANVIDAVNVEKGRHYLARLHLATLAAQAVEKDEALQRVIQAVRKVCVGSPFQGVILAGWEDVFSSAYVKALASFIETAGLLFYLETGPPDFLPDTDLLSSPAISGLIVRNVVIHSNGEHRDYFDMEKMQPTVRAWVRESCLRDFQVLALELLEPSAKPSNAVIKRAIQWCGFYSVVACIVSTAGLGNAEANRPLVQPLGAFDWLKDQTVMKFHAIWRKNANIAYGMALPAPSAWSELARIISETSSFLRSVEQGKGRQEEGHVNSGSVSKISHAVSARSTLFYPDSDHESKFLGCFPAGVNATPVAFAEVLQSQIRLRDLGLLNLMDKTGCKNLGSTIRKFVDEHLSFQLADDQEMVSTVKELATLTRTGLIRVYLGLQPGFSYGQHTRFWAVYNSSSDGIEVFASKDAQDLTGTIMHTFLSCRGYSRARCFEIESALAQWTSQSVTGPTLPPRVIQDVTNLTPEERMLLLQQLTALDMQSDVYIKLRESVHAQLIDAPTKSQIDLLDSVDYVAGRIRSGSLVSARLAWYDELGVSHPDLDHAVRFFESVEKTMLHLMRERQDDMLARLNTALNNILTTGTMDAWADILGLATFCAGRKAALDEVYIEVTDRNPLFNDQSDQAAVFAESFALGSRCESYFDVSPSVFGRLLAERFRAHYSQKTLPLWNNGAPDFATVYGGAGMDVDPQNKVKALPQFARFTFLSIFAIPALVDIILLSSVGRGLYLSAFMSLDQQQAATVALMASLLLSGATGTWIACGGSFYLISMAFSAMNVFVLTRLIAGVAFTIAGALIGLIVVIGVQGLVPAVCFFLYLIAFTTYLILFAALASFQYPGSAFLSGRSAIMLCLPGLLVSPVITAFSGHDVIVYLAIFYIVIGGLLVSLRNIGAKWVTWYQNIKKTDDKEIRKWYIQEKTGGNSKVLDSLTIPAALKVAREALLVDVLMEVNRGMFKKPTQDKLVRELAADWDATNFLLNWYCRHADVPRPIPFSSSWNIQTKVGIQTLSDAQKGIRLHSAFIHWRQAGDEVGCGILYFIIALMDKWVEMVTGVRLVGLSASLNSQFRMAVGFGLAYYLIGAVLIDIRAQDLHGRVTEDSPKTIRSPKELREEHKAAIRARRRMYRTTLFRYLMWHVWTLALTTGLFFIFNTSIDGMIMFVIYVFAYTGLLWYQYTKIFSGPHALKPLLIAVGIGFATGVALKKTMPTFVYGSVLSLGVSTWTAAVLCLWTAKIGMPKKPDFTLDYGETFHAFTKPWNDPDYSQAELKSMYEGLKDIPAAERCVVTPGRHPASEVKKVLQSYRANGMFRKAITDPTELVHRCLMLWDNGNIEMILAPFSRFATGVRGISCRTQEKTVLVIGVGPGTENGLDIRGNCQIMAEFLLHEVAETEFGMLCDHAILAEQLVNDQLPRNLRVLLEEETSEEQILTWAKKQILKQHCLGLPCDEHWDKLPSAAREMFLQRCLGESRMITEHEYHSISSALNMPPYESLGVHIARCDLAIAIVTEAAEYAQVRSGSRPAPIYALAVKDFNRLRGCWQAFKRPFSYLYHELGFFIKFFVIALVADPEMHRELDFVMKDSNVLVRKIVITTLTAVWIYGKIFQDTMLAFFIFHGRPSVQKLWDDAKGMSVTLRRGRIVVESLDGVFTAFKRADGHGRFKLYQYKGIHKTEPVNDNSSLRVVSTYSDDMELLLKEEYEKGECVNTYEYTYSARVKRNIFGSQKVRMPESRHCIRGPKYLESVTYNDKGFVESGSYMQSGNLTAFKLQYRKNAKFLDELLRGEFMMAHTHCTVDWCAAPRRHAEKIQRWIPHSKVTRATFVQGSNVYESKWTYDHKFHPIVSTTLTGEPSETPDMITHDWLGILKKPRYPSFQQENPLFSFNSSSSNPLSRAMGFAKKRIPISTSLARSRLWSDWKSAKDLDGVIVRWLDEKILRKDAVLMPYWKYRNRGDLCRAKHYLSARADAIMASADLDNEISSWTPLAIKIGDMYTFGTGGDSILQTRSKEVGHDKDDTLHVMTLDNGTWPNEGGGVSACRRDLVNNLKSIKWHMVAESAHDFGLPKHQTEQNVLSLKVIPLWGLDLLTPIHGLFKNRLHQEASALHQKTTDLDITREFLPALKALVKGARTLDLTSADIKRATRALVQLNDYFADKRHWGEVWNSDVAKETWRNLWLADDMPNAKPPSEWFETELPTLGHFDTALDLWFRYLFIFSIKVPDKVPAVFQASHHSVSAAYGVVCKIKRNCQLQIWDHAVAWRETNMCLSALLCKLPPFVRNSLLGLVRLTSVIILSHADVILPCADFFNPGWEVEIGSLQGTIEHRNGFKRKVAPVVNGIPDVDVFKPVKEIETKHPTVTMLSHLWFCKDLKTAILSADVIVNQWGFKDYQLDIYGSTEKAPQYSNECNELLASKGLGSNVKLCGTANPMNVLKQTWVFLNSSVSEGLPLALGEAALTGAPVVCTDVGASMRVLSDPENMECYSGVVAPNDAVALARAQIKMLAMLDEFGKFADDDGPSPTLPFAPTPQDVEMITKRMYDKTEQRRKLGMMSRDIVAKSFSGERYLREHEQMLWIGKSKRVMEARILGEVSEDPQAIARVIQRNVPWEDEVIPSSDVASIFRMSVRPASMFIHSVYSRSTSRLSHMTSNSRLSQATTEHDDGGRVTPMKLEDGRGSQTSLNRRIPTPSITPEPHGNGRRTSTMSMAMGGTNVGRRSTSSSMLLEDGTLGIDNGSSSTSKNVPLRAKGPLSSAGSSTVAASQFQLSTRRSSMKSSHRPSPLSNFLQPSTVGDRTSLAQYSMISGLPSPNATSPPATQTNNFCG</sequence>
<dbReference type="Proteomes" id="UP001172386">
    <property type="component" value="Unassembled WGS sequence"/>
</dbReference>
<name>A0ACC3A3Y7_9EURO</name>
<accession>A0ACC3A3Y7</accession>
<gene>
    <name evidence="1" type="ORF">H2198_006024</name>
</gene>
<evidence type="ECO:0000313" key="2">
    <source>
        <dbReference type="Proteomes" id="UP001172386"/>
    </source>
</evidence>